<keyword evidence="1" id="KW-1015">Disulfide bond</keyword>
<keyword evidence="4" id="KW-1185">Reference proteome</keyword>
<reference evidence="3 4" key="1">
    <citation type="journal article" date="2017" name="G3 (Bethesda)">
        <title>The Physical Genome Mapping of Anopheles albimanus Corrected Scaffold Misassemblies and Identified Interarm Rearrangements in Genus Anopheles.</title>
        <authorList>
            <person name="Artemov G.N."/>
            <person name="Peery A.N."/>
            <person name="Jiang X."/>
            <person name="Tu Z."/>
            <person name="Stegniy V.N."/>
            <person name="Sharakhova M.V."/>
            <person name="Sharakhov I.V."/>
        </authorList>
    </citation>
    <scope>NUCLEOTIDE SEQUENCE [LARGE SCALE GENOMIC DNA]</scope>
    <source>
        <strain evidence="3 4">ALBI9_A</strain>
    </source>
</reference>
<reference evidence="3" key="2">
    <citation type="submission" date="2022-08" db="UniProtKB">
        <authorList>
            <consortium name="EnsemblMetazoa"/>
        </authorList>
    </citation>
    <scope>IDENTIFICATION</scope>
    <source>
        <strain evidence="3">STECLA/ALBI9_A</strain>
    </source>
</reference>
<dbReference type="EnsemblMetazoa" id="AALB014480-RA">
    <property type="protein sequence ID" value="AALB014480-PA"/>
    <property type="gene ID" value="AALB014480"/>
</dbReference>
<name>A0A182FXW8_ANOAL</name>
<dbReference type="InterPro" id="IPR051368">
    <property type="entry name" value="SerProtInhib-TIL_Domain"/>
</dbReference>
<evidence type="ECO:0000256" key="1">
    <source>
        <dbReference type="ARBA" id="ARBA00023157"/>
    </source>
</evidence>
<dbReference type="AlphaFoldDB" id="A0A182FXW8"/>
<dbReference type="VEuPathDB" id="VectorBase:AALB014480"/>
<accession>A0A182FXW8</accession>
<dbReference type="InterPro" id="IPR036084">
    <property type="entry name" value="Ser_inhib-like_sf"/>
</dbReference>
<proteinExistence type="predicted"/>
<dbReference type="InterPro" id="IPR000742">
    <property type="entry name" value="EGF"/>
</dbReference>
<feature type="domain" description="EGF-like" evidence="2">
    <location>
        <begin position="117"/>
        <end position="168"/>
    </location>
</feature>
<evidence type="ECO:0000313" key="3">
    <source>
        <dbReference type="EnsemblMetazoa" id="AALB014480-PA"/>
    </source>
</evidence>
<evidence type="ECO:0000313" key="4">
    <source>
        <dbReference type="Proteomes" id="UP000069272"/>
    </source>
</evidence>
<protein>
    <recommendedName>
        <fullName evidence="2">EGF-like domain-containing protein</fullName>
    </recommendedName>
</protein>
<dbReference type="SMART" id="SM00181">
    <property type="entry name" value="EGF"/>
    <property type="match status" value="3"/>
</dbReference>
<dbReference type="STRING" id="7167.A0A182FXW8"/>
<organism evidence="3 4">
    <name type="scientific">Anopheles albimanus</name>
    <name type="common">New world malaria mosquito</name>
    <dbReference type="NCBI Taxonomy" id="7167"/>
    <lineage>
        <taxon>Eukaryota</taxon>
        <taxon>Metazoa</taxon>
        <taxon>Ecdysozoa</taxon>
        <taxon>Arthropoda</taxon>
        <taxon>Hexapoda</taxon>
        <taxon>Insecta</taxon>
        <taxon>Pterygota</taxon>
        <taxon>Neoptera</taxon>
        <taxon>Endopterygota</taxon>
        <taxon>Diptera</taxon>
        <taxon>Nematocera</taxon>
        <taxon>Culicoidea</taxon>
        <taxon>Culicidae</taxon>
        <taxon>Anophelinae</taxon>
        <taxon>Anopheles</taxon>
    </lineage>
</organism>
<dbReference type="CDD" id="cd19941">
    <property type="entry name" value="TIL"/>
    <property type="match status" value="2"/>
</dbReference>
<dbReference type="PANTHER" id="PTHR23259:SF70">
    <property type="entry name" value="ACCESSORY GLAND PROTEIN ACP62F-RELATED"/>
    <property type="match status" value="1"/>
</dbReference>
<evidence type="ECO:0000259" key="2">
    <source>
        <dbReference type="SMART" id="SM00181"/>
    </source>
</evidence>
<dbReference type="Gene3D" id="2.10.25.10">
    <property type="entry name" value="Laminin"/>
    <property type="match status" value="3"/>
</dbReference>
<dbReference type="SUPFAM" id="SSF57567">
    <property type="entry name" value="Serine protease inhibitors"/>
    <property type="match status" value="3"/>
</dbReference>
<feature type="domain" description="EGF-like" evidence="2">
    <location>
        <begin position="69"/>
        <end position="103"/>
    </location>
</feature>
<feature type="domain" description="EGF-like" evidence="2">
    <location>
        <begin position="192"/>
        <end position="226"/>
    </location>
</feature>
<dbReference type="VEuPathDB" id="VectorBase:AALB20_029832"/>
<dbReference type="PANTHER" id="PTHR23259">
    <property type="entry name" value="RIDDLE"/>
    <property type="match status" value="1"/>
</dbReference>
<sequence>MKVYRSFGSSSIGRFVLPLLLLQQCFERAFVASKSSGTHYKTIPLTGGYELVCRKHEILQCTVPCCEPTCDNDCSKASCPVEIVRRKTCVCEPGYVRHKGKCIHPSRCPPKPPAPCECGPNEELLPSPPSCEPTCTDDCSSTVYHTRYVDQPTCVCRKGYRRHNGKCIRVDQCPTCGPYATLRPHAPCCEPTCINDCSNVICISESYGEPACVCQDGYVKHNATCIRKETCPNHKPTSYLTYAPETVTESPNVVYSSHPASSYRNEHSDHYAEYHTSHSAGCNCHRNPCPHTISIANQQKPAVYCPTPGLGHPIRPTVAPCEKHTPKPHYPESTYNNQAKDPHVLSPYQSVPLYTVTTPPPTTTPVTVAYTQSPQYEHPFYHHGDQVVNVPYQYVPHQYKSTVNEVHKDQCYLPLPATISQVPEPVDVVYRQPPSPPCFSYRL</sequence>
<dbReference type="Proteomes" id="UP000069272">
    <property type="component" value="Chromosome 3L"/>
</dbReference>